<keyword evidence="2" id="KW-1185">Reference proteome</keyword>
<comment type="caution">
    <text evidence="1">The sequence shown here is derived from an EMBL/GenBank/DDBJ whole genome shotgun (WGS) entry which is preliminary data.</text>
</comment>
<evidence type="ECO:0000313" key="2">
    <source>
        <dbReference type="Proteomes" id="UP001231649"/>
    </source>
</evidence>
<gene>
    <name evidence="1" type="ORF">PYW08_009600</name>
</gene>
<dbReference type="Proteomes" id="UP001231649">
    <property type="component" value="Chromosome 24"/>
</dbReference>
<reference evidence="1" key="1">
    <citation type="submission" date="2023-03" db="EMBL/GenBank/DDBJ databases">
        <title>Chromosome-level genomes of two armyworms, Mythimna separata and Mythimna loreyi, provide insights into the biosynthesis and reception of sex pheromones.</title>
        <authorList>
            <person name="Zhao H."/>
        </authorList>
    </citation>
    <scope>NUCLEOTIDE SEQUENCE</scope>
    <source>
        <strain evidence="1">BeijingLab</strain>
    </source>
</reference>
<protein>
    <submittedName>
        <fullName evidence="1">Uncharacterized protein</fullName>
    </submittedName>
</protein>
<evidence type="ECO:0000313" key="1">
    <source>
        <dbReference type="EMBL" id="KAJ8709596.1"/>
    </source>
</evidence>
<dbReference type="EMBL" id="CM056800">
    <property type="protein sequence ID" value="KAJ8709596.1"/>
    <property type="molecule type" value="Genomic_DNA"/>
</dbReference>
<sequence>MGSDGDDLTTSVAHLIMCCVAGRGISRMTGATFTHPGMHANFFIHGVIGFLHYQSGILGDDLNAAYVISLNAVRYLALPCLNADLRRSDQIISLIHLLSGVIPFALSVAAEDNAPIGNLAIALNIISLCHYSHVLNREFGWYTAGAACLAYFVVPQTGQKFLYPLALALMEYFAYRVFHSHYDPPPVLPQGRGRRPPPPPK</sequence>
<organism evidence="1 2">
    <name type="scientific">Mythimna loreyi</name>
    <dbReference type="NCBI Taxonomy" id="667449"/>
    <lineage>
        <taxon>Eukaryota</taxon>
        <taxon>Metazoa</taxon>
        <taxon>Ecdysozoa</taxon>
        <taxon>Arthropoda</taxon>
        <taxon>Hexapoda</taxon>
        <taxon>Insecta</taxon>
        <taxon>Pterygota</taxon>
        <taxon>Neoptera</taxon>
        <taxon>Endopterygota</taxon>
        <taxon>Lepidoptera</taxon>
        <taxon>Glossata</taxon>
        <taxon>Ditrysia</taxon>
        <taxon>Noctuoidea</taxon>
        <taxon>Noctuidae</taxon>
        <taxon>Noctuinae</taxon>
        <taxon>Hadenini</taxon>
        <taxon>Mythimna</taxon>
    </lineage>
</organism>
<name>A0ACC2Q6J2_9NEOP</name>
<proteinExistence type="predicted"/>
<accession>A0ACC2Q6J2</accession>